<dbReference type="Proteomes" id="UP001206925">
    <property type="component" value="Unassembled WGS sequence"/>
</dbReference>
<comment type="caution">
    <text evidence="2">The sequence shown here is derived from an EMBL/GenBank/DDBJ whole genome shotgun (WGS) entry which is preliminary data.</text>
</comment>
<accession>A0AAD5GYV4</accession>
<sequence length="23" mass="2664">MQGRQRRHMSCQPPHPSYPLLSG</sequence>
<proteinExistence type="predicted"/>
<gene>
    <name evidence="2" type="ORF">M8C21_028274</name>
</gene>
<evidence type="ECO:0000313" key="3">
    <source>
        <dbReference type="Proteomes" id="UP001206925"/>
    </source>
</evidence>
<protein>
    <submittedName>
        <fullName evidence="2">Uncharacterized protein</fullName>
    </submittedName>
</protein>
<organism evidence="2 3">
    <name type="scientific">Ambrosia artemisiifolia</name>
    <name type="common">Common ragweed</name>
    <dbReference type="NCBI Taxonomy" id="4212"/>
    <lineage>
        <taxon>Eukaryota</taxon>
        <taxon>Viridiplantae</taxon>
        <taxon>Streptophyta</taxon>
        <taxon>Embryophyta</taxon>
        <taxon>Tracheophyta</taxon>
        <taxon>Spermatophyta</taxon>
        <taxon>Magnoliopsida</taxon>
        <taxon>eudicotyledons</taxon>
        <taxon>Gunneridae</taxon>
        <taxon>Pentapetalae</taxon>
        <taxon>asterids</taxon>
        <taxon>campanulids</taxon>
        <taxon>Asterales</taxon>
        <taxon>Asteraceae</taxon>
        <taxon>Asteroideae</taxon>
        <taxon>Heliantheae alliance</taxon>
        <taxon>Heliantheae</taxon>
        <taxon>Ambrosia</taxon>
    </lineage>
</organism>
<keyword evidence="3" id="KW-1185">Reference proteome</keyword>
<dbReference type="AlphaFoldDB" id="A0AAD5GYV4"/>
<reference evidence="2" key="1">
    <citation type="submission" date="2022-06" db="EMBL/GenBank/DDBJ databases">
        <title>Uncovering the hologenomic basis of an extraordinary plant invasion.</title>
        <authorList>
            <person name="Bieker V.C."/>
            <person name="Martin M.D."/>
            <person name="Gilbert T."/>
            <person name="Hodgins K."/>
            <person name="Battlay P."/>
            <person name="Petersen B."/>
            <person name="Wilson J."/>
        </authorList>
    </citation>
    <scope>NUCLEOTIDE SEQUENCE</scope>
    <source>
        <strain evidence="2">AA19_3_7</strain>
        <tissue evidence="2">Leaf</tissue>
    </source>
</reference>
<name>A0AAD5GYV4_AMBAR</name>
<dbReference type="EMBL" id="JAMZMK010000034">
    <property type="protein sequence ID" value="KAI7758034.1"/>
    <property type="molecule type" value="Genomic_DNA"/>
</dbReference>
<evidence type="ECO:0000256" key="1">
    <source>
        <dbReference type="SAM" id="MobiDB-lite"/>
    </source>
</evidence>
<feature type="region of interest" description="Disordered" evidence="1">
    <location>
        <begin position="1"/>
        <end position="23"/>
    </location>
</feature>
<evidence type="ECO:0000313" key="2">
    <source>
        <dbReference type="EMBL" id="KAI7758034.1"/>
    </source>
</evidence>